<dbReference type="PANTHER" id="PTHR21250">
    <property type="entry name" value="PRE-RRNA-PROCESSING PROTEIN TSR2 HOMOLOG"/>
    <property type="match status" value="1"/>
</dbReference>
<proteinExistence type="inferred from homology"/>
<comment type="similarity">
    <text evidence="2">Belongs to the TSR2 family.</text>
</comment>
<feature type="compositionally biased region" description="Acidic residues" evidence="5">
    <location>
        <begin position="135"/>
        <end position="149"/>
    </location>
</feature>
<dbReference type="GeneID" id="107072035"/>
<accession>A0ABM1J3Q8</accession>
<evidence type="ECO:0000313" key="7">
    <source>
        <dbReference type="RefSeq" id="XP_015187095.1"/>
    </source>
</evidence>
<evidence type="ECO:0000256" key="2">
    <source>
        <dbReference type="ARBA" id="ARBA00006524"/>
    </source>
</evidence>
<dbReference type="InterPro" id="IPR019398">
    <property type="entry name" value="Pre-rRNA_process_TSR2"/>
</dbReference>
<comment type="function">
    <text evidence="1">May be involved in 20S pre-rRNA processing.</text>
</comment>
<evidence type="ECO:0000313" key="6">
    <source>
        <dbReference type="Proteomes" id="UP000694924"/>
    </source>
</evidence>
<dbReference type="Pfam" id="PF10273">
    <property type="entry name" value="WGG"/>
    <property type="match status" value="1"/>
</dbReference>
<keyword evidence="4" id="KW-0698">rRNA processing</keyword>
<evidence type="ECO:0000256" key="5">
    <source>
        <dbReference type="SAM" id="MobiDB-lite"/>
    </source>
</evidence>
<feature type="region of interest" description="Disordered" evidence="5">
    <location>
        <begin position="127"/>
        <end position="169"/>
    </location>
</feature>
<evidence type="ECO:0000256" key="3">
    <source>
        <dbReference type="ARBA" id="ARBA00017551"/>
    </source>
</evidence>
<dbReference type="Proteomes" id="UP000694924">
    <property type="component" value="Unplaced"/>
</dbReference>
<evidence type="ECO:0000256" key="1">
    <source>
        <dbReference type="ARBA" id="ARBA00002210"/>
    </source>
</evidence>
<organism evidence="6 7">
    <name type="scientific">Polistes dominula</name>
    <name type="common">European paper wasp</name>
    <name type="synonym">Vespa dominula</name>
    <dbReference type="NCBI Taxonomy" id="743375"/>
    <lineage>
        <taxon>Eukaryota</taxon>
        <taxon>Metazoa</taxon>
        <taxon>Ecdysozoa</taxon>
        <taxon>Arthropoda</taxon>
        <taxon>Hexapoda</taxon>
        <taxon>Insecta</taxon>
        <taxon>Pterygota</taxon>
        <taxon>Neoptera</taxon>
        <taxon>Endopterygota</taxon>
        <taxon>Hymenoptera</taxon>
        <taxon>Apocrita</taxon>
        <taxon>Aculeata</taxon>
        <taxon>Vespoidea</taxon>
        <taxon>Vespidae</taxon>
        <taxon>Polistinae</taxon>
        <taxon>Polistini</taxon>
        <taxon>Polistes</taxon>
    </lineage>
</organism>
<keyword evidence="6" id="KW-1185">Reference proteome</keyword>
<reference evidence="7" key="1">
    <citation type="submission" date="2025-08" db="UniProtKB">
        <authorList>
            <consortium name="RefSeq"/>
        </authorList>
    </citation>
    <scope>IDENTIFICATION</scope>
    <source>
        <tissue evidence="7">Whole body</tissue>
    </source>
</reference>
<sequence>MDFYFSLTVRVFSNWTALRLAVENDMGSKDEAYEFCRHVADFLCESKNLFTSEIQDLLEDYMEDAFNTELQDFSGKQVADELYRFYSKYNMGNVSEVESELEKLPPVQPWILPNKLRLRTLMKPSVAEQPNVAEMDSDSSESDENEESMEIEKDSEWTVVSLGRRRNRL</sequence>
<protein>
    <recommendedName>
        <fullName evidence="3">Pre-rRNA-processing protein TSR2 homolog</fullName>
    </recommendedName>
</protein>
<evidence type="ECO:0000256" key="4">
    <source>
        <dbReference type="ARBA" id="ARBA00022552"/>
    </source>
</evidence>
<dbReference type="RefSeq" id="XP_015187095.1">
    <property type="nucleotide sequence ID" value="XM_015331609.1"/>
</dbReference>
<gene>
    <name evidence="7" type="primary">LOC107072035</name>
</gene>
<name>A0ABM1J3Q8_POLDO</name>